<evidence type="ECO:0000259" key="8">
    <source>
        <dbReference type="Pfam" id="PF20473"/>
    </source>
</evidence>
<dbReference type="Pfam" id="PF20465">
    <property type="entry name" value="MmeI_hel"/>
    <property type="match status" value="1"/>
</dbReference>
<gene>
    <name evidence="9" type="ORF">GCM10011495_07050</name>
</gene>
<dbReference type="EC" id="2.1.1.72" evidence="1"/>
<dbReference type="PRINTS" id="PR00507">
    <property type="entry name" value="N12N6MTFRASE"/>
</dbReference>
<evidence type="ECO:0000313" key="9">
    <source>
        <dbReference type="EMBL" id="GGH80995.1"/>
    </source>
</evidence>
<comment type="caution">
    <text evidence="9">The sequence shown here is derived from an EMBL/GenBank/DDBJ whole genome shotgun (WGS) entry which is preliminary data.</text>
</comment>
<comment type="catalytic activity">
    <reaction evidence="4">
        <text>a 2'-deoxyadenosine in DNA + S-adenosyl-L-methionine = an N(6)-methyl-2'-deoxyadenosine in DNA + S-adenosyl-L-homocysteine + H(+)</text>
        <dbReference type="Rhea" id="RHEA:15197"/>
        <dbReference type="Rhea" id="RHEA-COMP:12418"/>
        <dbReference type="Rhea" id="RHEA-COMP:12419"/>
        <dbReference type="ChEBI" id="CHEBI:15378"/>
        <dbReference type="ChEBI" id="CHEBI:57856"/>
        <dbReference type="ChEBI" id="CHEBI:59789"/>
        <dbReference type="ChEBI" id="CHEBI:90615"/>
        <dbReference type="ChEBI" id="CHEBI:90616"/>
        <dbReference type="EC" id="2.1.1.72"/>
    </reaction>
</comment>
<evidence type="ECO:0000256" key="1">
    <source>
        <dbReference type="ARBA" id="ARBA00011900"/>
    </source>
</evidence>
<name>A0ABQ1ZZ40_9BACT</name>
<evidence type="ECO:0000256" key="3">
    <source>
        <dbReference type="ARBA" id="ARBA00022679"/>
    </source>
</evidence>
<protein>
    <recommendedName>
        <fullName evidence="1">site-specific DNA-methyltransferase (adenine-specific)</fullName>
        <ecNumber evidence="1">2.1.1.72</ecNumber>
    </recommendedName>
</protein>
<feature type="domain" description="MmeI-like DNA-methyltransferase" evidence="8">
    <location>
        <begin position="424"/>
        <end position="714"/>
    </location>
</feature>
<keyword evidence="2" id="KW-0489">Methyltransferase</keyword>
<dbReference type="Proteomes" id="UP000637774">
    <property type="component" value="Unassembled WGS sequence"/>
</dbReference>
<evidence type="ECO:0000256" key="2">
    <source>
        <dbReference type="ARBA" id="ARBA00022603"/>
    </source>
</evidence>
<dbReference type="InterPro" id="IPR029063">
    <property type="entry name" value="SAM-dependent_MTases_sf"/>
</dbReference>
<accession>A0ABQ1ZZ40</accession>
<dbReference type="InterPro" id="IPR046819">
    <property type="entry name" value="MmeI_hel"/>
</dbReference>
<keyword evidence="10" id="KW-1185">Reference proteome</keyword>
<dbReference type="InterPro" id="IPR002052">
    <property type="entry name" value="DNA_methylase_N6_adenine_CS"/>
</dbReference>
<dbReference type="InterPro" id="IPR046817">
    <property type="entry name" value="MmeI_N"/>
</dbReference>
<evidence type="ECO:0000259" key="7">
    <source>
        <dbReference type="Pfam" id="PF20466"/>
    </source>
</evidence>
<evidence type="ECO:0000256" key="4">
    <source>
        <dbReference type="ARBA" id="ARBA00047942"/>
    </source>
</evidence>
<dbReference type="Pfam" id="PF20473">
    <property type="entry name" value="MmeI_Mtase"/>
    <property type="match status" value="1"/>
</dbReference>
<keyword evidence="3" id="KW-0808">Transferase</keyword>
<dbReference type="Gene3D" id="3.40.50.150">
    <property type="entry name" value="Vaccinia Virus protein VP39"/>
    <property type="match status" value="1"/>
</dbReference>
<sequence>MRPTDFNYLRPTVSTDSSRLHFSFVTYSEFEARWQPSGGAERANYGLFLTDLCDLLGVPRPDATTDSPAQDAYVLERAVTFDDGATKKSTGRIDLYKRGCFVLETKQGTDSPDTAARTELAQLGLPSEKRRKGHAQRNTPKWRLMMEAARQQALGYVRALPATEPRPLFVVVADVGYCLDLYSNFAGVGDSFVPFPDSQRFRLPLAALASEDTRAQLRQLFLDPRALDPSRRAAQVTRQLAAQLAALSAQLEQAGHASEVVAAFLMRCLFTMFSEDVQLIPKESFTGLLKQYDTNALRPHLSDALTSLWATMDTGGFAPTLAARLPRFNGQLFHGATALALSAAQLTLLRAAAAADWTTVEPAIFGTLLERALNPRERHRLGAHYTPRRYVERLVLPTVLEPLRREWAAAQAASAQRQTEGKDKDARAELLKFLARLTSVKILDPACGSGNFLYVTLEHLKRLEGEVLAAINSFGQTGLLDLAGTTTVGPRQLLGLELNPRAAAIADVVLRIGYLQWHIRTHGLTQMPEPLLTDDHNIRQQDAALHHGQPVTRLDAHGQPVTRWDGATRPHPVTGLPVPDETARAVVLDYPNPRPAEWPQADFIVGNPPFIGASRLRDVLGDGYAEALRKAYKGQVPESADFVMYWWHHAAQATQAGATERFGFITTNSLKQTFNRRVMQPFLEGDTPPLALTFAIPDHPWVDSGDGAAVRIAITVAEPTSTVAVPGRLLLVQSENVPEGDEAADVTFKEQQGRIQPDLSIGADLDSARPLKANAGLSSPGVKLHGAGFIVEPEKAKQLGLGDIPGLETYIRSYRNGKDLTDRPRGSMVIDLFGLGSADVLAKFPAVYQHVMETVKPERDQNNRATYRDNWWIFGEARGSFRPALQGLPRYIATVETAKFRTFQFLDADILPDNRLIAFSLSNAYFLGVLSSHTHTCWASATGARMGVGNDLIYSKTRCFDPFPFPDATPAQQARIRELAETIDAHRKRQQAQHPGLTLTTLYNVVEQLRAGQPLTAKEQATNQLGLASVLLSLHQDLDAAVADAYGWPLALPDAELLARLVALNHARAAEELAGTVRYLRPAYQAPGQQQAALRLPTTGPAAVAAADATAAQPWPTELAHQMQAVRAVVAQAAAPVTAAQVAARFRRTRAAQVQPLLATLAALSLLRHLEPEDAYAA</sequence>
<dbReference type="PANTHER" id="PTHR33841">
    <property type="entry name" value="DNA METHYLTRANSFERASE YEEA-RELATED"/>
    <property type="match status" value="1"/>
</dbReference>
<feature type="domain" description="MmeI-like N-terminal" evidence="5">
    <location>
        <begin position="28"/>
        <end position="253"/>
    </location>
</feature>
<reference evidence="10" key="1">
    <citation type="journal article" date="2019" name="Int. J. Syst. Evol. Microbiol.">
        <title>The Global Catalogue of Microorganisms (GCM) 10K type strain sequencing project: providing services to taxonomists for standard genome sequencing and annotation.</title>
        <authorList>
            <consortium name="The Broad Institute Genomics Platform"/>
            <consortium name="The Broad Institute Genome Sequencing Center for Infectious Disease"/>
            <person name="Wu L."/>
            <person name="Ma J."/>
        </authorList>
    </citation>
    <scope>NUCLEOTIDE SEQUENCE [LARGE SCALE GENOMIC DNA]</scope>
    <source>
        <strain evidence="10">CGMCC 1.14966</strain>
    </source>
</reference>
<dbReference type="InterPro" id="IPR046816">
    <property type="entry name" value="MmeI_Mtase"/>
</dbReference>
<dbReference type="Pfam" id="PF20466">
    <property type="entry name" value="MmeI_TRD"/>
    <property type="match status" value="1"/>
</dbReference>
<dbReference type="PANTHER" id="PTHR33841:SF1">
    <property type="entry name" value="DNA METHYLTRANSFERASE A"/>
    <property type="match status" value="1"/>
</dbReference>
<dbReference type="InterPro" id="IPR050953">
    <property type="entry name" value="N4_N6_ade-DNA_methylase"/>
</dbReference>
<proteinExistence type="predicted"/>
<dbReference type="EMBL" id="BMGY01000004">
    <property type="protein sequence ID" value="GGH80995.1"/>
    <property type="molecule type" value="Genomic_DNA"/>
</dbReference>
<organism evidence="9 10">
    <name type="scientific">Hymenobacter frigidus</name>
    <dbReference type="NCBI Taxonomy" id="1524095"/>
    <lineage>
        <taxon>Bacteria</taxon>
        <taxon>Pseudomonadati</taxon>
        <taxon>Bacteroidota</taxon>
        <taxon>Cytophagia</taxon>
        <taxon>Cytophagales</taxon>
        <taxon>Hymenobacteraceae</taxon>
        <taxon>Hymenobacter</taxon>
    </lineage>
</organism>
<feature type="domain" description="MmeI-like helicase spacer" evidence="6">
    <location>
        <begin position="261"/>
        <end position="333"/>
    </location>
</feature>
<dbReference type="Pfam" id="PF20464">
    <property type="entry name" value="MmeI_N"/>
    <property type="match status" value="1"/>
</dbReference>
<feature type="domain" description="MmeI-like target recognition" evidence="7">
    <location>
        <begin position="788"/>
        <end position="967"/>
    </location>
</feature>
<evidence type="ECO:0000259" key="5">
    <source>
        <dbReference type="Pfam" id="PF20464"/>
    </source>
</evidence>
<evidence type="ECO:0000259" key="6">
    <source>
        <dbReference type="Pfam" id="PF20465"/>
    </source>
</evidence>
<dbReference type="InterPro" id="IPR046820">
    <property type="entry name" value="MmeI_TRD"/>
</dbReference>
<dbReference type="PROSITE" id="PS00092">
    <property type="entry name" value="N6_MTASE"/>
    <property type="match status" value="1"/>
</dbReference>
<dbReference type="SUPFAM" id="SSF53335">
    <property type="entry name" value="S-adenosyl-L-methionine-dependent methyltransferases"/>
    <property type="match status" value="1"/>
</dbReference>
<evidence type="ECO:0000313" key="10">
    <source>
        <dbReference type="Proteomes" id="UP000637774"/>
    </source>
</evidence>